<keyword evidence="5 6" id="KW-0472">Membrane</keyword>
<feature type="transmembrane region" description="Helical" evidence="6">
    <location>
        <begin position="229"/>
        <end position="252"/>
    </location>
</feature>
<keyword evidence="2" id="KW-1003">Cell membrane</keyword>
<feature type="transmembrane region" description="Helical" evidence="6">
    <location>
        <begin position="156"/>
        <end position="176"/>
    </location>
</feature>
<comment type="caution">
    <text evidence="7">The sequence shown here is derived from an EMBL/GenBank/DDBJ whole genome shotgun (WGS) entry which is preliminary data.</text>
</comment>
<evidence type="ECO:0000256" key="2">
    <source>
        <dbReference type="ARBA" id="ARBA00022475"/>
    </source>
</evidence>
<keyword evidence="4 6" id="KW-1133">Transmembrane helix</keyword>
<sequence length="452" mass="48308">MTKTTTTERQNPQQLKRVLGIPSLLFFGLAYMVPLTVFSTYGIVTDITQGHLAGAYVLTTLAMLVTALSYASIVRSEPTAGSAYAYSKKAFGPGVGFLTGWSMLIDYAMLPMINYMLLGLYINAQFPQIPAWSVILLAIVVVTGLNLFGISVVKNANSFLVAFQLLFVAVFLFLVFGKMDASVGVADPFWSDGTEFGMLAAGASVLALSFLGFDAVSTMAEEAKDPRRTVPVAVVLTVLCGGLLFMVITWASQRAWPDFSTFTSLDTASLELIGHVGGAALEAFFLVAYLVGAAASALTSQAATARVLFSMGRDGVLPRKVFGVLSPRTQSPRNAILVVAAISLIALFADLDVIISLISFGALVAFSMVNLAVIKHFLIDKGLRSTQAYLLYGLLPVIGFGMCVWLWTSLSPLALGIGCGWAVIGLIYLGFISKGFKDVPKTMAMNLEEVQK</sequence>
<evidence type="ECO:0000256" key="6">
    <source>
        <dbReference type="SAM" id="Phobius"/>
    </source>
</evidence>
<dbReference type="InterPro" id="IPR002293">
    <property type="entry name" value="AA/rel_permease1"/>
</dbReference>
<feature type="transmembrane region" description="Helical" evidence="6">
    <location>
        <begin position="21"/>
        <end position="43"/>
    </location>
</feature>
<feature type="transmembrane region" description="Helical" evidence="6">
    <location>
        <begin position="357"/>
        <end position="377"/>
    </location>
</feature>
<feature type="transmembrane region" description="Helical" evidence="6">
    <location>
        <begin position="95"/>
        <end position="117"/>
    </location>
</feature>
<dbReference type="PANTHER" id="PTHR42770">
    <property type="entry name" value="AMINO ACID TRANSPORTER-RELATED"/>
    <property type="match status" value="1"/>
</dbReference>
<protein>
    <submittedName>
        <fullName evidence="7">APC family permease</fullName>
    </submittedName>
</protein>
<dbReference type="Proteomes" id="UP001597453">
    <property type="component" value="Unassembled WGS sequence"/>
</dbReference>
<keyword evidence="8" id="KW-1185">Reference proteome</keyword>
<evidence type="ECO:0000313" key="7">
    <source>
        <dbReference type="EMBL" id="MFD2675516.1"/>
    </source>
</evidence>
<dbReference type="Pfam" id="PF13520">
    <property type="entry name" value="AA_permease_2"/>
    <property type="match status" value="1"/>
</dbReference>
<feature type="transmembrane region" description="Helical" evidence="6">
    <location>
        <begin position="196"/>
        <end position="217"/>
    </location>
</feature>
<feature type="transmembrane region" description="Helical" evidence="6">
    <location>
        <begin position="389"/>
        <end position="407"/>
    </location>
</feature>
<proteinExistence type="predicted"/>
<evidence type="ECO:0000256" key="1">
    <source>
        <dbReference type="ARBA" id="ARBA00004651"/>
    </source>
</evidence>
<accession>A0ABW5RLS8</accession>
<dbReference type="Gene3D" id="1.20.1740.10">
    <property type="entry name" value="Amino acid/polyamine transporter I"/>
    <property type="match status" value="1"/>
</dbReference>
<feature type="transmembrane region" description="Helical" evidence="6">
    <location>
        <begin position="129"/>
        <end position="149"/>
    </location>
</feature>
<dbReference type="PIRSF" id="PIRSF006060">
    <property type="entry name" value="AA_transporter"/>
    <property type="match status" value="1"/>
</dbReference>
<evidence type="ECO:0000256" key="4">
    <source>
        <dbReference type="ARBA" id="ARBA00022989"/>
    </source>
</evidence>
<evidence type="ECO:0000256" key="5">
    <source>
        <dbReference type="ARBA" id="ARBA00023136"/>
    </source>
</evidence>
<dbReference type="InterPro" id="IPR050367">
    <property type="entry name" value="APC_superfamily"/>
</dbReference>
<feature type="transmembrane region" description="Helical" evidence="6">
    <location>
        <begin position="335"/>
        <end position="351"/>
    </location>
</feature>
<dbReference type="EMBL" id="JBHUNF010000010">
    <property type="protein sequence ID" value="MFD2675516.1"/>
    <property type="molecule type" value="Genomic_DNA"/>
</dbReference>
<dbReference type="PANTHER" id="PTHR42770:SF8">
    <property type="entry name" value="PUTRESCINE IMPORTER PUUP"/>
    <property type="match status" value="1"/>
</dbReference>
<feature type="transmembrane region" description="Helical" evidence="6">
    <location>
        <begin position="55"/>
        <end position="74"/>
    </location>
</feature>
<gene>
    <name evidence="7" type="ORF">ACFSUQ_09465</name>
</gene>
<name>A0ABW5RLS8_9MICO</name>
<reference evidence="8" key="1">
    <citation type="journal article" date="2019" name="Int. J. Syst. Evol. Microbiol.">
        <title>The Global Catalogue of Microorganisms (GCM) 10K type strain sequencing project: providing services to taxonomists for standard genome sequencing and annotation.</title>
        <authorList>
            <consortium name="The Broad Institute Genomics Platform"/>
            <consortium name="The Broad Institute Genome Sequencing Center for Infectious Disease"/>
            <person name="Wu L."/>
            <person name="Ma J."/>
        </authorList>
    </citation>
    <scope>NUCLEOTIDE SEQUENCE [LARGE SCALE GENOMIC DNA]</scope>
    <source>
        <strain evidence="8">TISTR 1511</strain>
    </source>
</reference>
<evidence type="ECO:0000256" key="3">
    <source>
        <dbReference type="ARBA" id="ARBA00022692"/>
    </source>
</evidence>
<feature type="transmembrane region" description="Helical" evidence="6">
    <location>
        <begin position="272"/>
        <end position="291"/>
    </location>
</feature>
<organism evidence="7 8">
    <name type="scientific">Gulosibacter bifidus</name>
    <dbReference type="NCBI Taxonomy" id="272239"/>
    <lineage>
        <taxon>Bacteria</taxon>
        <taxon>Bacillati</taxon>
        <taxon>Actinomycetota</taxon>
        <taxon>Actinomycetes</taxon>
        <taxon>Micrococcales</taxon>
        <taxon>Microbacteriaceae</taxon>
        <taxon>Gulosibacter</taxon>
    </lineage>
</organism>
<evidence type="ECO:0000313" key="8">
    <source>
        <dbReference type="Proteomes" id="UP001597453"/>
    </source>
</evidence>
<comment type="subcellular location">
    <subcellularLocation>
        <location evidence="1">Cell membrane</location>
        <topology evidence="1">Multi-pass membrane protein</topology>
    </subcellularLocation>
</comment>
<feature type="transmembrane region" description="Helical" evidence="6">
    <location>
        <begin position="413"/>
        <end position="431"/>
    </location>
</feature>
<dbReference type="RefSeq" id="WP_066059133.1">
    <property type="nucleotide sequence ID" value="NZ_JBHUNF010000010.1"/>
</dbReference>
<keyword evidence="3 6" id="KW-0812">Transmembrane</keyword>